<dbReference type="Proteomes" id="UP001595812">
    <property type="component" value="Unassembled WGS sequence"/>
</dbReference>
<evidence type="ECO:0000313" key="7">
    <source>
        <dbReference type="Proteomes" id="UP001595812"/>
    </source>
</evidence>
<dbReference type="PROSITE" id="PS51352">
    <property type="entry name" value="THIOREDOXIN_2"/>
    <property type="match status" value="1"/>
</dbReference>
<sequence length="432" mass="49248">MKKLILIGLLFPLLALGQHELKGTFSPAEDFTYAFLYKMNPKDPEFVGKAELDSLGNFNIVLDENAKPGIYKIIYALPAEANNFDIIYNGKEDVNLNFSLENGVEFTSSLENKQWASYLKSMEVINNTINNYYTQNGTDKKAFQDIFKTLSETQRGYENSADGMLAKTFIKANKPYIPETYEDLKTYSDNFKANYFAHVNFDDPLLQSSTFITDRVNGFIFGLSKDSDAEAYKSHLAILAKALDGSNLDTRSTLLEMLWQTFVEKGNETMANHIAESYLIDIATEEHDLDLMQRLVTYKNTSLGNVAPDFEVIAGKQRLLELNEADQYLLVFWSSTCGHCLNELPVLHKELKAHPNLKVIAYGLEDTSENWSETIRQFPDFTHVLGLGKWENPLVKTYGIQATPYYFVLDKDKRIVAKPYDLEMLKDYLSKK</sequence>
<dbReference type="InterPro" id="IPR013766">
    <property type="entry name" value="Thioredoxin_domain"/>
</dbReference>
<dbReference type="Pfam" id="PF13905">
    <property type="entry name" value="Thioredoxin_8"/>
    <property type="match status" value="1"/>
</dbReference>
<accession>A0ABV8AEQ8</accession>
<keyword evidence="3" id="KW-1015">Disulfide bond</keyword>
<evidence type="ECO:0000256" key="1">
    <source>
        <dbReference type="ARBA" id="ARBA00004196"/>
    </source>
</evidence>
<reference evidence="7" key="1">
    <citation type="journal article" date="2019" name="Int. J. Syst. Evol. Microbiol.">
        <title>The Global Catalogue of Microorganisms (GCM) 10K type strain sequencing project: providing services to taxonomists for standard genome sequencing and annotation.</title>
        <authorList>
            <consortium name="The Broad Institute Genomics Platform"/>
            <consortium name="The Broad Institute Genome Sequencing Center for Infectious Disease"/>
            <person name="Wu L."/>
            <person name="Ma J."/>
        </authorList>
    </citation>
    <scope>NUCLEOTIDE SEQUENCE [LARGE SCALE GENOMIC DNA]</scope>
    <source>
        <strain evidence="7">CECT 8979</strain>
    </source>
</reference>
<dbReference type="PANTHER" id="PTHR42852:SF6">
    <property type="entry name" value="THIOL:DISULFIDE INTERCHANGE PROTEIN DSBE"/>
    <property type="match status" value="1"/>
</dbReference>
<dbReference type="CDD" id="cd02966">
    <property type="entry name" value="TlpA_like_family"/>
    <property type="match status" value="1"/>
</dbReference>
<evidence type="ECO:0000256" key="3">
    <source>
        <dbReference type="ARBA" id="ARBA00023157"/>
    </source>
</evidence>
<dbReference type="EMBL" id="JBHSAT010000004">
    <property type="protein sequence ID" value="MFC3876413.1"/>
    <property type="molecule type" value="Genomic_DNA"/>
</dbReference>
<keyword evidence="7" id="KW-1185">Reference proteome</keyword>
<dbReference type="PROSITE" id="PS00194">
    <property type="entry name" value="THIOREDOXIN_1"/>
    <property type="match status" value="1"/>
</dbReference>
<proteinExistence type="predicted"/>
<gene>
    <name evidence="6" type="ORF">ACFOSX_04135</name>
</gene>
<dbReference type="RefSeq" id="WP_386097300.1">
    <property type="nucleotide sequence ID" value="NZ_JBHSAT010000004.1"/>
</dbReference>
<dbReference type="InterPro" id="IPR017937">
    <property type="entry name" value="Thioredoxin_CS"/>
</dbReference>
<evidence type="ECO:0000313" key="6">
    <source>
        <dbReference type="EMBL" id="MFC3876413.1"/>
    </source>
</evidence>
<comment type="caution">
    <text evidence="6">The sequence shown here is derived from an EMBL/GenBank/DDBJ whole genome shotgun (WGS) entry which is preliminary data.</text>
</comment>
<dbReference type="InterPro" id="IPR012336">
    <property type="entry name" value="Thioredoxin-like_fold"/>
</dbReference>
<organism evidence="6 7">
    <name type="scientific">Winogradskyella maritima</name>
    <dbReference type="NCBI Taxonomy" id="1517766"/>
    <lineage>
        <taxon>Bacteria</taxon>
        <taxon>Pseudomonadati</taxon>
        <taxon>Bacteroidota</taxon>
        <taxon>Flavobacteriia</taxon>
        <taxon>Flavobacteriales</taxon>
        <taxon>Flavobacteriaceae</taxon>
        <taxon>Winogradskyella</taxon>
    </lineage>
</organism>
<dbReference type="InterPro" id="IPR036249">
    <property type="entry name" value="Thioredoxin-like_sf"/>
</dbReference>
<dbReference type="SUPFAM" id="SSF52833">
    <property type="entry name" value="Thioredoxin-like"/>
    <property type="match status" value="1"/>
</dbReference>
<keyword evidence="2" id="KW-0201">Cytochrome c-type biogenesis</keyword>
<evidence type="ECO:0000259" key="5">
    <source>
        <dbReference type="PROSITE" id="PS51352"/>
    </source>
</evidence>
<dbReference type="Gene3D" id="3.40.30.10">
    <property type="entry name" value="Glutaredoxin"/>
    <property type="match status" value="1"/>
</dbReference>
<keyword evidence="4" id="KW-0676">Redox-active center</keyword>
<feature type="domain" description="Thioredoxin" evidence="5">
    <location>
        <begin position="301"/>
        <end position="432"/>
    </location>
</feature>
<dbReference type="InterPro" id="IPR050553">
    <property type="entry name" value="Thioredoxin_ResA/DsbE_sf"/>
</dbReference>
<dbReference type="PANTHER" id="PTHR42852">
    <property type="entry name" value="THIOL:DISULFIDE INTERCHANGE PROTEIN DSBE"/>
    <property type="match status" value="1"/>
</dbReference>
<evidence type="ECO:0000256" key="2">
    <source>
        <dbReference type="ARBA" id="ARBA00022748"/>
    </source>
</evidence>
<evidence type="ECO:0000256" key="4">
    <source>
        <dbReference type="ARBA" id="ARBA00023284"/>
    </source>
</evidence>
<comment type="subcellular location">
    <subcellularLocation>
        <location evidence="1">Cell envelope</location>
    </subcellularLocation>
</comment>
<name>A0ABV8AEQ8_9FLAO</name>
<protein>
    <submittedName>
        <fullName evidence="6">TlpA family protein disulfide reductase</fullName>
    </submittedName>
</protein>